<dbReference type="InterPro" id="IPR036746">
    <property type="entry name" value="TT1725-like_sf"/>
</dbReference>
<evidence type="ECO:0000313" key="1">
    <source>
        <dbReference type="EMBL" id="PWA13545.1"/>
    </source>
</evidence>
<dbReference type="PANTHER" id="PTHR36441:SF1">
    <property type="entry name" value="DUF503 DOMAIN-CONTAINING PROTEIN"/>
    <property type="match status" value="1"/>
</dbReference>
<dbReference type="PANTHER" id="PTHR36441">
    <property type="entry name" value="HYPOTHETICAL CYTOSOLIC PROTEIN"/>
    <property type="match status" value="1"/>
</dbReference>
<evidence type="ECO:0000313" key="2">
    <source>
        <dbReference type="Proteomes" id="UP000245998"/>
    </source>
</evidence>
<dbReference type="Proteomes" id="UP000245998">
    <property type="component" value="Unassembled WGS sequence"/>
</dbReference>
<organism evidence="1 2">
    <name type="scientific">Pueribacillus theae</name>
    <dbReference type="NCBI Taxonomy" id="2171751"/>
    <lineage>
        <taxon>Bacteria</taxon>
        <taxon>Bacillati</taxon>
        <taxon>Bacillota</taxon>
        <taxon>Bacilli</taxon>
        <taxon>Bacillales</taxon>
        <taxon>Bacillaceae</taxon>
        <taxon>Pueribacillus</taxon>
    </lineage>
</organism>
<dbReference type="AlphaFoldDB" id="A0A2U1K864"/>
<dbReference type="SUPFAM" id="SSF103007">
    <property type="entry name" value="Hypothetical protein TT1725"/>
    <property type="match status" value="1"/>
</dbReference>
<accession>A0A2U1K864</accession>
<protein>
    <submittedName>
        <fullName evidence="1">DUF503 domain-containing protein</fullName>
    </submittedName>
</protein>
<reference evidence="1 2" key="1">
    <citation type="submission" date="2018-04" db="EMBL/GenBank/DDBJ databases">
        <title>Camelliibacillus theae gen. nov., sp. nov., isolated from Pu'er tea.</title>
        <authorList>
            <person name="Niu L."/>
        </authorList>
    </citation>
    <scope>NUCLEOTIDE SEQUENCE [LARGE SCALE GENOMIC DNA]</scope>
    <source>
        <strain evidence="1 2">T8</strain>
    </source>
</reference>
<dbReference type="RefSeq" id="WP_116553049.1">
    <property type="nucleotide sequence ID" value="NZ_QCZG01000001.1"/>
</dbReference>
<name>A0A2U1K864_9BACI</name>
<dbReference type="OrthoDB" id="9809023at2"/>
<dbReference type="Gene3D" id="3.30.70.1120">
    <property type="entry name" value="TT1725-like"/>
    <property type="match status" value="1"/>
</dbReference>
<proteinExistence type="predicted"/>
<sequence length="92" mass="10747">MIGYVLCECLIYDVQSLKEKRSVVKSIISRLKQRFNLSVAEIDYHDIWQRTAFGIAVVAISQTRAEQELQKAIKLIDADERIEITKTIYEWL</sequence>
<gene>
    <name evidence="1" type="ORF">DCC39_01235</name>
</gene>
<dbReference type="InterPro" id="IPR007546">
    <property type="entry name" value="DUF503"/>
</dbReference>
<dbReference type="EMBL" id="QCZG01000001">
    <property type="protein sequence ID" value="PWA13545.1"/>
    <property type="molecule type" value="Genomic_DNA"/>
</dbReference>
<dbReference type="Pfam" id="PF04456">
    <property type="entry name" value="DUF503"/>
    <property type="match status" value="1"/>
</dbReference>
<comment type="caution">
    <text evidence="1">The sequence shown here is derived from an EMBL/GenBank/DDBJ whole genome shotgun (WGS) entry which is preliminary data.</text>
</comment>
<keyword evidence="2" id="KW-1185">Reference proteome</keyword>